<name>A0A1M7FNL2_9BRAD</name>
<evidence type="ECO:0000256" key="2">
    <source>
        <dbReference type="ARBA" id="ARBA00022519"/>
    </source>
</evidence>
<dbReference type="GO" id="GO:0005524">
    <property type="term" value="F:ATP binding"/>
    <property type="evidence" value="ECO:0007669"/>
    <property type="project" value="UniProtKB-KW"/>
</dbReference>
<evidence type="ECO:0000313" key="12">
    <source>
        <dbReference type="Proteomes" id="UP000189935"/>
    </source>
</evidence>
<evidence type="ECO:0000256" key="1">
    <source>
        <dbReference type="ARBA" id="ARBA00022448"/>
    </source>
</evidence>
<evidence type="ECO:0000256" key="5">
    <source>
        <dbReference type="ARBA" id="ARBA00022967"/>
    </source>
</evidence>
<keyword evidence="2" id="KW-1003">Cell membrane</keyword>
<dbReference type="AlphaFoldDB" id="A0A1M7FNL2"/>
<comment type="function">
    <text evidence="7">Involved in beta-(1--&gt;2)glucan export. Transmembrane domains (TMD) form a pore in the inner membrane and the ATP-binding domain (NBD) is responsible for energy generation.</text>
</comment>
<dbReference type="SMART" id="SM00382">
    <property type="entry name" value="AAA"/>
    <property type="match status" value="1"/>
</dbReference>
<dbReference type="GO" id="GO:0022857">
    <property type="term" value="F:transmembrane transporter activity"/>
    <property type="evidence" value="ECO:0007669"/>
    <property type="project" value="TreeGrafter"/>
</dbReference>
<dbReference type="FunFam" id="3.40.50.300:FF:000032">
    <property type="entry name" value="Export ABC transporter ATP-binding protein"/>
    <property type="match status" value="1"/>
</dbReference>
<evidence type="ECO:0000256" key="4">
    <source>
        <dbReference type="ARBA" id="ARBA00022840"/>
    </source>
</evidence>
<dbReference type="RefSeq" id="WP_079544521.1">
    <property type="nucleotide sequence ID" value="NZ_LT670844.1"/>
</dbReference>
<dbReference type="GO" id="GO:0089705">
    <property type="term" value="P:protein localization to outer membrane"/>
    <property type="evidence" value="ECO:0007669"/>
    <property type="project" value="TreeGrafter"/>
</dbReference>
<keyword evidence="5" id="KW-1278">Translocase</keyword>
<dbReference type="InterPro" id="IPR017911">
    <property type="entry name" value="MacB-like_ATP-bd"/>
</dbReference>
<evidence type="ECO:0000256" key="3">
    <source>
        <dbReference type="ARBA" id="ARBA00022741"/>
    </source>
</evidence>
<dbReference type="PANTHER" id="PTHR24220">
    <property type="entry name" value="IMPORT ATP-BINDING PROTEIN"/>
    <property type="match status" value="1"/>
</dbReference>
<accession>A0A1M7FNL2</accession>
<evidence type="ECO:0000256" key="8">
    <source>
        <dbReference type="ARBA" id="ARBA00038388"/>
    </source>
</evidence>
<evidence type="ECO:0000256" key="6">
    <source>
        <dbReference type="ARBA" id="ARBA00023136"/>
    </source>
</evidence>
<keyword evidence="6" id="KW-0472">Membrane</keyword>
<dbReference type="InterPro" id="IPR017871">
    <property type="entry name" value="ABC_transporter-like_CS"/>
</dbReference>
<dbReference type="GO" id="GO:0098796">
    <property type="term" value="C:membrane protein complex"/>
    <property type="evidence" value="ECO:0007669"/>
    <property type="project" value="UniProtKB-ARBA"/>
</dbReference>
<dbReference type="Proteomes" id="UP000189935">
    <property type="component" value="Chromosome I"/>
</dbReference>
<gene>
    <name evidence="11" type="ORF">SAMN05444159_7555</name>
</gene>
<reference evidence="11 12" key="1">
    <citation type="submission" date="2016-11" db="EMBL/GenBank/DDBJ databases">
        <authorList>
            <person name="Jaros S."/>
            <person name="Januszkiewicz K."/>
            <person name="Wedrychowicz H."/>
        </authorList>
    </citation>
    <scope>NUCLEOTIDE SEQUENCE [LARGE SCALE GENOMIC DNA]</scope>
    <source>
        <strain evidence="11 12">GAS499</strain>
    </source>
</reference>
<evidence type="ECO:0000259" key="10">
    <source>
        <dbReference type="PROSITE" id="PS50893"/>
    </source>
</evidence>
<dbReference type="SUPFAM" id="SSF52540">
    <property type="entry name" value="P-loop containing nucleoside triphosphate hydrolases"/>
    <property type="match status" value="1"/>
</dbReference>
<keyword evidence="2" id="KW-0997">Cell inner membrane</keyword>
<dbReference type="InterPro" id="IPR003439">
    <property type="entry name" value="ABC_transporter-like_ATP-bd"/>
</dbReference>
<dbReference type="InterPro" id="IPR003593">
    <property type="entry name" value="AAA+_ATPase"/>
</dbReference>
<protein>
    <submittedName>
        <fullName evidence="11">Lipoprotein-releasing system ATP-binding protein</fullName>
    </submittedName>
</protein>
<dbReference type="Pfam" id="PF00005">
    <property type="entry name" value="ABC_tran"/>
    <property type="match status" value="1"/>
</dbReference>
<proteinExistence type="inferred from homology"/>
<feature type="region of interest" description="Disordered" evidence="9">
    <location>
        <begin position="226"/>
        <end position="245"/>
    </location>
</feature>
<keyword evidence="11" id="KW-0449">Lipoprotein</keyword>
<feature type="domain" description="ABC transporter" evidence="10">
    <location>
        <begin position="6"/>
        <end position="244"/>
    </location>
</feature>
<keyword evidence="4 11" id="KW-0067">ATP-binding</keyword>
<dbReference type="InterPro" id="IPR015854">
    <property type="entry name" value="ABC_transpr_LolD-like"/>
</dbReference>
<comment type="similarity">
    <text evidence="8">Belongs to the ABC transporter superfamily. Macrolide exporter (TC 3.A.1.122) family.</text>
</comment>
<dbReference type="EMBL" id="LT670844">
    <property type="protein sequence ID" value="SHM05603.1"/>
    <property type="molecule type" value="Genomic_DNA"/>
</dbReference>
<dbReference type="Gene3D" id="3.40.50.300">
    <property type="entry name" value="P-loop containing nucleotide triphosphate hydrolases"/>
    <property type="match status" value="1"/>
</dbReference>
<keyword evidence="1" id="KW-0813">Transport</keyword>
<dbReference type="PROSITE" id="PS50893">
    <property type="entry name" value="ABC_TRANSPORTER_2"/>
    <property type="match status" value="1"/>
</dbReference>
<dbReference type="InterPro" id="IPR027417">
    <property type="entry name" value="P-loop_NTPase"/>
</dbReference>
<dbReference type="GO" id="GO:0016887">
    <property type="term" value="F:ATP hydrolysis activity"/>
    <property type="evidence" value="ECO:0007669"/>
    <property type="project" value="InterPro"/>
</dbReference>
<organism evidence="11 12">
    <name type="scientific">Bradyrhizobium lablabi</name>
    <dbReference type="NCBI Taxonomy" id="722472"/>
    <lineage>
        <taxon>Bacteria</taxon>
        <taxon>Pseudomonadati</taxon>
        <taxon>Pseudomonadota</taxon>
        <taxon>Alphaproteobacteria</taxon>
        <taxon>Hyphomicrobiales</taxon>
        <taxon>Nitrobacteraceae</taxon>
        <taxon>Bradyrhizobium</taxon>
    </lineage>
</organism>
<dbReference type="PROSITE" id="PS00211">
    <property type="entry name" value="ABC_TRANSPORTER_1"/>
    <property type="match status" value="1"/>
</dbReference>
<keyword evidence="3" id="KW-0547">Nucleotide-binding</keyword>
<evidence type="ECO:0000313" key="11">
    <source>
        <dbReference type="EMBL" id="SHM05603.1"/>
    </source>
</evidence>
<sequence>MSEIALEVVGLVRRVQGVVSHTLVNGIDLSVQKGEFLAITGPSGSGKSSLLYLIGLLDAPTEGEIIICGQPTSKLSETERADVRLTKCGFVFQFHFLLPEFTALENVLLPMRAHGRMSTKDMHERAMALLTSLGLGEQVAKRPNQLSGGQRQRVALARALANRPEIIVADEPTGNLDTASTEQVFGILRDIADNGQTVVVVTHDAALAARADRRIHIVDGKIHETTFGNGKPEMTAATGTAEYQP</sequence>
<dbReference type="GO" id="GO:0005886">
    <property type="term" value="C:plasma membrane"/>
    <property type="evidence" value="ECO:0007669"/>
    <property type="project" value="TreeGrafter"/>
</dbReference>
<evidence type="ECO:0000256" key="9">
    <source>
        <dbReference type="SAM" id="MobiDB-lite"/>
    </source>
</evidence>
<dbReference type="CDD" id="cd03255">
    <property type="entry name" value="ABC_MJ0796_LolCDE_FtsE"/>
    <property type="match status" value="1"/>
</dbReference>
<dbReference type="PANTHER" id="PTHR24220:SF689">
    <property type="entry name" value="LIPOPROTEIN-RELEASING SYSTEM ATP-BINDING PROTEIN LOLD"/>
    <property type="match status" value="1"/>
</dbReference>
<evidence type="ECO:0000256" key="7">
    <source>
        <dbReference type="ARBA" id="ARBA00024722"/>
    </source>
</evidence>
<dbReference type="GO" id="GO:0044874">
    <property type="term" value="P:lipoprotein localization to outer membrane"/>
    <property type="evidence" value="ECO:0007669"/>
    <property type="project" value="TreeGrafter"/>
</dbReference>